<dbReference type="OrthoDB" id="1165032at2"/>
<reference evidence="1 2" key="1">
    <citation type="submission" date="2016-10" db="EMBL/GenBank/DDBJ databases">
        <authorList>
            <person name="de Groot N.N."/>
        </authorList>
    </citation>
    <scope>NUCLEOTIDE SEQUENCE [LARGE SCALE GENOMIC DNA]</scope>
    <source>
        <strain evidence="1 2">MAR_2009_71</strain>
    </source>
</reference>
<protein>
    <submittedName>
        <fullName evidence="1">Uncharacterized protein</fullName>
    </submittedName>
</protein>
<dbReference type="RefSeq" id="WP_139254360.1">
    <property type="nucleotide sequence ID" value="NZ_FNTB01000001.1"/>
</dbReference>
<dbReference type="AlphaFoldDB" id="A0A1H4KNL3"/>
<sequence length="141" mass="15643">MFAKITLILLSFFLMTCSDKNEPDTEVVDCSSTICTLNFVTITVSIKDTSDNAVVLDSFEVLDTATGENLAKDISAEEYHNDQGIYPLISDAHRSQYQNKTTTLTFKGYTNDELVVNQEFKVGADCCHVSLITGNREIVLD</sequence>
<dbReference type="Proteomes" id="UP000183038">
    <property type="component" value="Unassembled WGS sequence"/>
</dbReference>
<organism evidence="1 2">
    <name type="scientific">Maribacter dokdonensis</name>
    <dbReference type="NCBI Taxonomy" id="320912"/>
    <lineage>
        <taxon>Bacteria</taxon>
        <taxon>Pseudomonadati</taxon>
        <taxon>Bacteroidota</taxon>
        <taxon>Flavobacteriia</taxon>
        <taxon>Flavobacteriales</taxon>
        <taxon>Flavobacteriaceae</taxon>
        <taxon>Maribacter</taxon>
    </lineage>
</organism>
<evidence type="ECO:0000313" key="1">
    <source>
        <dbReference type="EMBL" id="SEB60081.1"/>
    </source>
</evidence>
<evidence type="ECO:0000313" key="2">
    <source>
        <dbReference type="Proteomes" id="UP000183038"/>
    </source>
</evidence>
<dbReference type="EMBL" id="FNTB01000001">
    <property type="protein sequence ID" value="SEB60081.1"/>
    <property type="molecule type" value="Genomic_DNA"/>
</dbReference>
<gene>
    <name evidence="1" type="ORF">SAMN05192540_1016</name>
</gene>
<name>A0A1H4KNL3_9FLAO</name>
<proteinExistence type="predicted"/>
<accession>A0A1H4KNL3</accession>